<protein>
    <submittedName>
        <fullName evidence="2">Transcriptional regulator</fullName>
    </submittedName>
</protein>
<feature type="region of interest" description="Disordered" evidence="1">
    <location>
        <begin position="190"/>
        <end position="215"/>
    </location>
</feature>
<organism evidence="2 3">
    <name type="scientific">Streptomyces longwoodensis</name>
    <dbReference type="NCBI Taxonomy" id="68231"/>
    <lineage>
        <taxon>Bacteria</taxon>
        <taxon>Bacillati</taxon>
        <taxon>Actinomycetota</taxon>
        <taxon>Actinomycetes</taxon>
        <taxon>Kitasatosporales</taxon>
        <taxon>Streptomycetaceae</taxon>
        <taxon>Streptomyces</taxon>
    </lineage>
</organism>
<evidence type="ECO:0000313" key="2">
    <source>
        <dbReference type="EMBL" id="KUN35595.1"/>
    </source>
</evidence>
<dbReference type="PANTHER" id="PTHR35802:SF1">
    <property type="entry name" value="PROTEASE SYNTHASE AND SPORULATION PROTEIN PAI 2"/>
    <property type="match status" value="1"/>
</dbReference>
<accession>A0A101QT24</accession>
<name>A0A101QT24_9ACTN</name>
<dbReference type="GeneID" id="91427972"/>
<evidence type="ECO:0000256" key="1">
    <source>
        <dbReference type="SAM" id="MobiDB-lite"/>
    </source>
</evidence>
<dbReference type="Pfam" id="PF04299">
    <property type="entry name" value="FMN_bind_2"/>
    <property type="match status" value="1"/>
</dbReference>
<dbReference type="Proteomes" id="UP000053271">
    <property type="component" value="Unassembled WGS sequence"/>
</dbReference>
<comment type="caution">
    <text evidence="2">The sequence shown here is derived from an EMBL/GenBank/DDBJ whole genome shotgun (WGS) entry which is preliminary data.</text>
</comment>
<keyword evidence="3" id="KW-1185">Reference proteome</keyword>
<dbReference type="PANTHER" id="PTHR35802">
    <property type="entry name" value="PROTEASE SYNTHASE AND SPORULATION PROTEIN PAI 2"/>
    <property type="match status" value="1"/>
</dbReference>
<dbReference type="EMBL" id="LMWS01000032">
    <property type="protein sequence ID" value="KUN35595.1"/>
    <property type="molecule type" value="Genomic_DNA"/>
</dbReference>
<dbReference type="AlphaFoldDB" id="A0A101QT24"/>
<dbReference type="InterPro" id="IPR007396">
    <property type="entry name" value="TR_PAI2-type"/>
</dbReference>
<gene>
    <name evidence="2" type="ORF">AQJ30_25700</name>
</gene>
<sequence length="215" mass="23903">MLVHPWDASLDDAEWQSWIADGHDFGLLVVNGTPGRPPHTVPTHFTCDGPRLLVHLARPNPVWAAIEHDPDVVLTVIGDYAFVPGPWRAPADTPPADGVPTSYYSAVRFTCRAHVVDDPEDKADLLRRQLAHFQPDGDHAPVAADRPPYGRMLSGIRGLRLDVTEVLAKFKYDDHKPVEHRAAVADHLTARDRGLDGPAARQQRRRLDRIGPWTP</sequence>
<dbReference type="SUPFAM" id="SSF50475">
    <property type="entry name" value="FMN-binding split barrel"/>
    <property type="match status" value="1"/>
</dbReference>
<evidence type="ECO:0000313" key="3">
    <source>
        <dbReference type="Proteomes" id="UP000053271"/>
    </source>
</evidence>
<dbReference type="RefSeq" id="WP_067238713.1">
    <property type="nucleotide sequence ID" value="NZ_KQ948558.1"/>
</dbReference>
<dbReference type="InterPro" id="IPR012349">
    <property type="entry name" value="Split_barrel_FMN-bd"/>
</dbReference>
<dbReference type="Gene3D" id="2.30.110.10">
    <property type="entry name" value="Electron Transport, Fmn-binding Protein, Chain A"/>
    <property type="match status" value="1"/>
</dbReference>
<reference evidence="2 3" key="1">
    <citation type="submission" date="2015-10" db="EMBL/GenBank/DDBJ databases">
        <title>Draft genome sequence of Streptomyces longwoodensis DSM 41677, type strain for the species Streptomyces longwoodensis.</title>
        <authorList>
            <person name="Ruckert C."/>
            <person name="Winkler A."/>
            <person name="Kalinowski J."/>
            <person name="Kampfer P."/>
            <person name="Glaeser S."/>
        </authorList>
    </citation>
    <scope>NUCLEOTIDE SEQUENCE [LARGE SCALE GENOMIC DNA]</scope>
    <source>
        <strain evidence="2 3">DSM 41677</strain>
    </source>
</reference>
<proteinExistence type="predicted"/>
<dbReference type="STRING" id="68231.AQJ30_25700"/>